<dbReference type="Proteomes" id="UP000040576">
    <property type="component" value="Unassembled WGS sequence"/>
</dbReference>
<dbReference type="InterPro" id="IPR045865">
    <property type="entry name" value="ACT-like_dom_sf"/>
</dbReference>
<dbReference type="SUPFAM" id="SSF53633">
    <property type="entry name" value="Carbamate kinase-like"/>
    <property type="match status" value="1"/>
</dbReference>
<dbReference type="PANTHER" id="PTHR21499:SF3">
    <property type="entry name" value="ASPARTOKINASE"/>
    <property type="match status" value="1"/>
</dbReference>
<dbReference type="NCBIfam" id="NF006068">
    <property type="entry name" value="PRK08210.1"/>
    <property type="match status" value="1"/>
</dbReference>
<dbReference type="GO" id="GO:0004072">
    <property type="term" value="F:aspartate kinase activity"/>
    <property type="evidence" value="ECO:0007669"/>
    <property type="project" value="UniProtKB-EC"/>
</dbReference>
<evidence type="ECO:0000313" key="20">
    <source>
        <dbReference type="Proteomes" id="UP000040576"/>
    </source>
</evidence>
<sequence>MRKIIVQKFGGTSVRTEENRLHALKHIKKVIEEGYKSVVVVSAMGRMGDPYATDTLLSLVGGSNTKVSKREQDILMSCGEVISSVVFTEMLLENGIKAASLTGAQAGFRTNDDFTNAKIVEMDTTRLLKELESHDVVVVAGFQGITANGDMTTIGRGGSDTSAAALGAALQADWIDIFTDVAGVMTADPKLTEKARPLDIVTYNEVSNLAYQGAKVIHPRAVEIAMQADVPIRVRSTYSDAKGTLVTKLSKIKRGTDIKERLVTGIAHVSNVTQIKVLAKKGQFNLQVEVFKAMASEQISVDFINISPNDVVYTVSDDMADKAKATLELLGYEPYLEKHCAKVSVVGAGITGVPGVASKIVTALSNQGIRILQSADSYTTIWVLVKQDDLKKAVNALHDAFQLEKAEIDVEAIDEKSSFINKMKE</sequence>
<feature type="binding site" evidence="14">
    <location>
        <position position="53"/>
    </location>
    <ligand>
        <name>substrate</name>
    </ligand>
</feature>
<proteinExistence type="inferred from homology"/>
<dbReference type="NCBIfam" id="TIGR00657">
    <property type="entry name" value="asp_kinases"/>
    <property type="match status" value="1"/>
</dbReference>
<feature type="domain" description="Aspartate/glutamate/uridylate kinase" evidence="17">
    <location>
        <begin position="3"/>
        <end position="236"/>
    </location>
</feature>
<organism evidence="19 20">
    <name type="scientific">Caldibacillus thermoamylovorans</name>
    <dbReference type="NCBI Taxonomy" id="35841"/>
    <lineage>
        <taxon>Bacteria</taxon>
        <taxon>Bacillati</taxon>
        <taxon>Bacillota</taxon>
        <taxon>Bacilli</taxon>
        <taxon>Bacillales</taxon>
        <taxon>Bacillaceae</taxon>
        <taxon>Caldibacillus</taxon>
    </lineage>
</organism>
<comment type="function">
    <text evidence="1">Catalyzes the phosphorylation of the beta-carboxyl group of aspartic acid with ATP to yield 4-phospho-L-aspartate, which is involved in the branched biosynthetic pathway leading to the biosynthesis of amino acids threonine, isoleucine and methionine.</text>
</comment>
<dbReference type="UniPathway" id="UPA00034">
    <property type="reaction ID" value="UER00015"/>
</dbReference>
<keyword evidence="12" id="KW-0457">Lysine biosynthesis</keyword>
<dbReference type="PROSITE" id="PS00324">
    <property type="entry name" value="ASPARTOKINASE"/>
    <property type="match status" value="1"/>
</dbReference>
<dbReference type="GO" id="GO:0009088">
    <property type="term" value="P:threonine biosynthetic process"/>
    <property type="evidence" value="ECO:0007669"/>
    <property type="project" value="UniProtKB-UniPathway"/>
</dbReference>
<dbReference type="NCBIfam" id="TIGR00656">
    <property type="entry name" value="asp_kin_monofn"/>
    <property type="match status" value="1"/>
</dbReference>
<dbReference type="EMBL" id="CCRF01000045">
    <property type="protein sequence ID" value="CEE01447.1"/>
    <property type="molecule type" value="Genomic_DNA"/>
</dbReference>
<protein>
    <recommendedName>
        <fullName evidence="15">Aspartokinase</fullName>
        <ecNumber evidence="15">2.7.2.4</ecNumber>
    </recommendedName>
</protein>
<dbReference type="EC" id="2.7.2.4" evidence="15"/>
<evidence type="ECO:0000259" key="18">
    <source>
        <dbReference type="Pfam" id="PF13840"/>
    </source>
</evidence>
<evidence type="ECO:0000256" key="13">
    <source>
        <dbReference type="ARBA" id="ARBA00047872"/>
    </source>
</evidence>
<evidence type="ECO:0000256" key="4">
    <source>
        <dbReference type="ARBA" id="ARBA00005139"/>
    </source>
</evidence>
<dbReference type="InterPro" id="IPR005260">
    <property type="entry name" value="Asp_kin_monofn"/>
</dbReference>
<keyword evidence="8 14" id="KW-0547">Nucleotide-binding</keyword>
<dbReference type="AlphaFoldDB" id="A0A090IUU0"/>
<evidence type="ECO:0000259" key="17">
    <source>
        <dbReference type="Pfam" id="PF00696"/>
    </source>
</evidence>
<dbReference type="PIRSF" id="PIRSF000726">
    <property type="entry name" value="Asp_kin"/>
    <property type="match status" value="1"/>
</dbReference>
<accession>A0A090IUU0</accession>
<comment type="similarity">
    <text evidence="5 15">Belongs to the aspartokinase family.</text>
</comment>
<dbReference type="UniPathway" id="UPA00050">
    <property type="reaction ID" value="UER00461"/>
</dbReference>
<keyword evidence="20" id="KW-1185">Reference proteome</keyword>
<dbReference type="InterPro" id="IPR018042">
    <property type="entry name" value="Aspartate_kinase_CS"/>
</dbReference>
<gene>
    <name evidence="19" type="primary">dapG</name>
    <name evidence="19" type="ORF">BT1A1_1618</name>
</gene>
<dbReference type="UniPathway" id="UPA00051">
    <property type="reaction ID" value="UER00462"/>
</dbReference>
<evidence type="ECO:0000256" key="5">
    <source>
        <dbReference type="ARBA" id="ARBA00010122"/>
    </source>
</evidence>
<dbReference type="PANTHER" id="PTHR21499">
    <property type="entry name" value="ASPARTATE KINASE"/>
    <property type="match status" value="1"/>
</dbReference>
<name>A0A090IUU0_9BACI</name>
<dbReference type="GO" id="GO:0005524">
    <property type="term" value="F:ATP binding"/>
    <property type="evidence" value="ECO:0007669"/>
    <property type="project" value="UniProtKB-KW"/>
</dbReference>
<evidence type="ECO:0000256" key="10">
    <source>
        <dbReference type="ARBA" id="ARBA00022840"/>
    </source>
</evidence>
<dbReference type="Gene3D" id="3.40.1160.10">
    <property type="entry name" value="Acetylglutamate kinase-like"/>
    <property type="match status" value="1"/>
</dbReference>
<keyword evidence="11" id="KW-0220">Diaminopimelate biosynthesis</keyword>
<comment type="catalytic activity">
    <reaction evidence="13 15">
        <text>L-aspartate + ATP = 4-phospho-L-aspartate + ADP</text>
        <dbReference type="Rhea" id="RHEA:23776"/>
        <dbReference type="ChEBI" id="CHEBI:29991"/>
        <dbReference type="ChEBI" id="CHEBI:30616"/>
        <dbReference type="ChEBI" id="CHEBI:57535"/>
        <dbReference type="ChEBI" id="CHEBI:456216"/>
        <dbReference type="EC" id="2.7.2.4"/>
    </reaction>
</comment>
<evidence type="ECO:0000313" key="19">
    <source>
        <dbReference type="EMBL" id="CEE01447.1"/>
    </source>
</evidence>
<evidence type="ECO:0000256" key="15">
    <source>
        <dbReference type="RuleBase" id="RU003448"/>
    </source>
</evidence>
<evidence type="ECO:0000256" key="7">
    <source>
        <dbReference type="ARBA" id="ARBA00022679"/>
    </source>
</evidence>
<dbReference type="InterPro" id="IPR027795">
    <property type="entry name" value="CASTOR_ACT_dom"/>
</dbReference>
<evidence type="ECO:0000256" key="9">
    <source>
        <dbReference type="ARBA" id="ARBA00022777"/>
    </source>
</evidence>
<dbReference type="Gene3D" id="3.30.2130.10">
    <property type="entry name" value="VC0802-like"/>
    <property type="match status" value="1"/>
</dbReference>
<keyword evidence="9 15" id="KW-0418">Kinase</keyword>
<comment type="pathway">
    <text evidence="3 16">Amino-acid biosynthesis; L-methionine biosynthesis via de novo pathway; L-homoserine from L-aspartate: step 1/3.</text>
</comment>
<dbReference type="Pfam" id="PF00696">
    <property type="entry name" value="AA_kinase"/>
    <property type="match status" value="1"/>
</dbReference>
<dbReference type="InterPro" id="IPR001341">
    <property type="entry name" value="Asp_kinase"/>
</dbReference>
<feature type="binding site" evidence="14">
    <location>
        <begin position="215"/>
        <end position="216"/>
    </location>
    <ligand>
        <name>ATP</name>
        <dbReference type="ChEBI" id="CHEBI:30616"/>
    </ligand>
</feature>
<dbReference type="InterPro" id="IPR036393">
    <property type="entry name" value="AceGlu_kinase-like_sf"/>
</dbReference>
<feature type="domain" description="CASTOR ACT" evidence="18">
    <location>
        <begin position="337"/>
        <end position="399"/>
    </location>
</feature>
<evidence type="ECO:0000256" key="1">
    <source>
        <dbReference type="ARBA" id="ARBA00003121"/>
    </source>
</evidence>
<feature type="binding site" evidence="14">
    <location>
        <position position="80"/>
    </location>
    <ligand>
        <name>substrate</name>
    </ligand>
</feature>
<keyword evidence="10 14" id="KW-0067">ATP-binding</keyword>
<evidence type="ECO:0000256" key="12">
    <source>
        <dbReference type="ARBA" id="ARBA00023154"/>
    </source>
</evidence>
<dbReference type="SUPFAM" id="SSF55021">
    <property type="entry name" value="ACT-like"/>
    <property type="match status" value="2"/>
</dbReference>
<evidence type="ECO:0000256" key="3">
    <source>
        <dbReference type="ARBA" id="ARBA00004986"/>
    </source>
</evidence>
<evidence type="ECO:0000256" key="14">
    <source>
        <dbReference type="PIRSR" id="PIRSR000726-1"/>
    </source>
</evidence>
<keyword evidence="7 15" id="KW-0808">Transferase</keyword>
<reference evidence="19 20" key="1">
    <citation type="submission" date="2014-07" db="EMBL/GenBank/DDBJ databases">
        <authorList>
            <person name="Wibberg Daniel"/>
        </authorList>
    </citation>
    <scope>NUCLEOTIDE SEQUENCE [LARGE SCALE GENOMIC DNA]</scope>
</reference>
<dbReference type="GO" id="GO:0005829">
    <property type="term" value="C:cytosol"/>
    <property type="evidence" value="ECO:0007669"/>
    <property type="project" value="TreeGrafter"/>
</dbReference>
<evidence type="ECO:0000256" key="2">
    <source>
        <dbReference type="ARBA" id="ARBA00004766"/>
    </source>
</evidence>
<evidence type="ECO:0000256" key="8">
    <source>
        <dbReference type="ARBA" id="ARBA00022741"/>
    </source>
</evidence>
<feature type="binding site" evidence="14">
    <location>
        <begin position="8"/>
        <end position="11"/>
    </location>
    <ligand>
        <name>ATP</name>
        <dbReference type="ChEBI" id="CHEBI:30616"/>
    </ligand>
</feature>
<evidence type="ECO:0000256" key="11">
    <source>
        <dbReference type="ARBA" id="ARBA00022915"/>
    </source>
</evidence>
<dbReference type="InterPro" id="IPR001048">
    <property type="entry name" value="Asp/Glu/Uridylate_kinase"/>
</dbReference>
<dbReference type="GO" id="GO:0009089">
    <property type="term" value="P:lysine biosynthetic process via diaminopimelate"/>
    <property type="evidence" value="ECO:0007669"/>
    <property type="project" value="UniProtKB-UniPathway"/>
</dbReference>
<comment type="pathway">
    <text evidence="4 16">Amino-acid biosynthesis; L-threonine biosynthesis; L-threonine from L-aspartate: step 1/5.</text>
</comment>
<feature type="binding site" evidence="14">
    <location>
        <begin position="179"/>
        <end position="180"/>
    </location>
    <ligand>
        <name>ATP</name>
        <dbReference type="ChEBI" id="CHEBI:30616"/>
    </ligand>
</feature>
<dbReference type="Pfam" id="PF13840">
    <property type="entry name" value="ACT_7"/>
    <property type="match status" value="1"/>
</dbReference>
<evidence type="ECO:0000256" key="6">
    <source>
        <dbReference type="ARBA" id="ARBA00022605"/>
    </source>
</evidence>
<dbReference type="GO" id="GO:0019877">
    <property type="term" value="P:diaminopimelate biosynthetic process"/>
    <property type="evidence" value="ECO:0007669"/>
    <property type="project" value="UniProtKB-KW"/>
</dbReference>
<dbReference type="RefSeq" id="WP_034769846.1">
    <property type="nucleotide sequence ID" value="NZ_CCRF01000045.1"/>
</dbReference>
<evidence type="ECO:0000256" key="16">
    <source>
        <dbReference type="RuleBase" id="RU004249"/>
    </source>
</evidence>
<dbReference type="GO" id="GO:0009090">
    <property type="term" value="P:homoserine biosynthetic process"/>
    <property type="evidence" value="ECO:0007669"/>
    <property type="project" value="TreeGrafter"/>
</dbReference>
<keyword evidence="6 16" id="KW-0028">Amino-acid biosynthesis</keyword>
<comment type="pathway">
    <text evidence="2 16">Amino-acid biosynthesis; L-lysine biosynthesis via DAP pathway; (S)-tetrahydrodipicolinate from L-aspartate: step 1/4.</text>
</comment>
<dbReference type="FunFam" id="3.40.1160.10:FF:000002">
    <property type="entry name" value="Aspartokinase"/>
    <property type="match status" value="1"/>
</dbReference>